<organism evidence="2 3">
    <name type="scientific">Clostridium zeae</name>
    <dbReference type="NCBI Taxonomy" id="2759022"/>
    <lineage>
        <taxon>Bacteria</taxon>
        <taxon>Bacillati</taxon>
        <taxon>Bacillota</taxon>
        <taxon>Clostridia</taxon>
        <taxon>Eubacteriales</taxon>
        <taxon>Clostridiaceae</taxon>
        <taxon>Clostridium</taxon>
    </lineage>
</organism>
<keyword evidence="3" id="KW-1185">Reference proteome</keyword>
<dbReference type="Proteomes" id="UP000663802">
    <property type="component" value="Unassembled WGS sequence"/>
</dbReference>
<comment type="caution">
    <text evidence="2">The sequence shown here is derived from an EMBL/GenBank/DDBJ whole genome shotgun (WGS) entry which is preliminary data.</text>
</comment>
<proteinExistence type="predicted"/>
<keyword evidence="1" id="KW-1133">Transmembrane helix</keyword>
<dbReference type="EMBL" id="BMBA01000001">
    <property type="protein sequence ID" value="GFZ29846.1"/>
    <property type="molecule type" value="Genomic_DNA"/>
</dbReference>
<gene>
    <name evidence="2" type="ORF">CSC2_03720</name>
</gene>
<evidence type="ECO:0000313" key="2">
    <source>
        <dbReference type="EMBL" id="GFZ29846.1"/>
    </source>
</evidence>
<evidence type="ECO:0000313" key="3">
    <source>
        <dbReference type="Proteomes" id="UP000663802"/>
    </source>
</evidence>
<evidence type="ECO:0008006" key="4">
    <source>
        <dbReference type="Google" id="ProtNLM"/>
    </source>
</evidence>
<keyword evidence="1" id="KW-0812">Transmembrane</keyword>
<name>A0ABQ1E530_9CLOT</name>
<reference evidence="2 3" key="1">
    <citation type="journal article" date="2021" name="Int. J. Syst. Evol. Microbiol.">
        <title>Clostridium zeae sp. nov., isolated from corn silage.</title>
        <authorList>
            <person name="Kobayashi H."/>
            <person name="Tanizawa Y."/>
            <person name="Yagura M."/>
            <person name="Sakamoto M."/>
            <person name="Ohkuma M."/>
            <person name="Tohno M."/>
        </authorList>
    </citation>
    <scope>NUCLEOTIDE SEQUENCE [LARGE SCALE GENOMIC DNA]</scope>
    <source>
        <strain evidence="2 3">CSC2</strain>
    </source>
</reference>
<keyword evidence="1" id="KW-0472">Membrane</keyword>
<accession>A0ABQ1E530</accession>
<evidence type="ECO:0000256" key="1">
    <source>
        <dbReference type="SAM" id="Phobius"/>
    </source>
</evidence>
<feature type="transmembrane region" description="Helical" evidence="1">
    <location>
        <begin position="27"/>
        <end position="45"/>
    </location>
</feature>
<sequence length="72" mass="8339">MIIFVTFLAVMIGLLECIPLFKRNMKKEMYVVVFMLLFAIIFQVSSKFKFFTLKSLIESVLGPIGRALFKEV</sequence>
<dbReference type="RefSeq" id="WP_206867853.1">
    <property type="nucleotide sequence ID" value="NZ_BMBA01000001.1"/>
</dbReference>
<protein>
    <recommendedName>
        <fullName evidence="4">Holin</fullName>
    </recommendedName>
</protein>